<evidence type="ECO:0000256" key="10">
    <source>
        <dbReference type="ARBA" id="ARBA00023144"/>
    </source>
</evidence>
<feature type="domain" description="Galactose-1-phosphate uridyl transferase N-terminal" evidence="18">
    <location>
        <begin position="6"/>
        <end position="178"/>
    </location>
</feature>
<dbReference type="PANTHER" id="PTHR11943">
    <property type="entry name" value="GALACTOSE-1-PHOSPHATE URIDYLYLTRANSFERASE"/>
    <property type="match status" value="1"/>
</dbReference>
<dbReference type="FunFam" id="3.30.428.10:FF:000002">
    <property type="entry name" value="Galactose-1-phosphate uridylyltransferase"/>
    <property type="match status" value="1"/>
</dbReference>
<keyword evidence="21" id="KW-1185">Reference proteome</keyword>
<evidence type="ECO:0000256" key="13">
    <source>
        <dbReference type="PIRSR" id="PIRSR000808-1"/>
    </source>
</evidence>
<feature type="binding site" evidence="16">
    <location>
        <position position="184"/>
    </location>
    <ligand>
        <name>Fe cation</name>
        <dbReference type="ChEBI" id="CHEBI:24875"/>
    </ligand>
</feature>
<dbReference type="Proteomes" id="UP000324209">
    <property type="component" value="Chromosome"/>
</dbReference>
<feature type="binding site" evidence="16">
    <location>
        <position position="298"/>
    </location>
    <ligand>
        <name>Fe cation</name>
        <dbReference type="ChEBI" id="CHEBI:24875"/>
    </ligand>
</feature>
<feature type="active site" description="Tele-UMP-histidine intermediate" evidence="13">
    <location>
        <position position="168"/>
    </location>
</feature>
<evidence type="ECO:0000256" key="12">
    <source>
        <dbReference type="NCBIfam" id="TIGR00209"/>
    </source>
</evidence>
<comment type="cofactor">
    <cofactor evidence="16">
        <name>Fe cation</name>
        <dbReference type="ChEBI" id="CHEBI:24875"/>
    </cofactor>
    <text evidence="16">Binds 1 Fe cation per subunit.</text>
</comment>
<evidence type="ECO:0000256" key="9">
    <source>
        <dbReference type="ARBA" id="ARBA00022833"/>
    </source>
</evidence>
<name>A0A5C1QK42_9SPIO</name>
<dbReference type="AlphaFoldDB" id="A0A5C1QK42"/>
<dbReference type="NCBIfam" id="TIGR00209">
    <property type="entry name" value="galT_1"/>
    <property type="match status" value="1"/>
</dbReference>
<evidence type="ECO:0000256" key="15">
    <source>
        <dbReference type="PIRSR" id="PIRSR000808-3"/>
    </source>
</evidence>
<dbReference type="KEGG" id="ock:EXM22_07525"/>
<feature type="binding site" evidence="16">
    <location>
        <position position="283"/>
    </location>
    <ligand>
        <name>Fe cation</name>
        <dbReference type="ChEBI" id="CHEBI:24875"/>
    </ligand>
</feature>
<dbReference type="UniPathway" id="UPA00214"/>
<keyword evidence="11 17" id="KW-0119">Carbohydrate metabolism</keyword>
<comment type="catalytic activity">
    <reaction evidence="1 17">
        <text>alpha-D-galactose 1-phosphate + UDP-alpha-D-glucose = alpha-D-glucose 1-phosphate + UDP-alpha-D-galactose</text>
        <dbReference type="Rhea" id="RHEA:13989"/>
        <dbReference type="ChEBI" id="CHEBI:58336"/>
        <dbReference type="ChEBI" id="CHEBI:58601"/>
        <dbReference type="ChEBI" id="CHEBI:58885"/>
        <dbReference type="ChEBI" id="CHEBI:66914"/>
        <dbReference type="EC" id="2.7.7.12"/>
    </reaction>
</comment>
<dbReference type="GO" id="GO:0008270">
    <property type="term" value="F:zinc ion binding"/>
    <property type="evidence" value="ECO:0007669"/>
    <property type="project" value="InterPro"/>
</dbReference>
<dbReference type="GO" id="GO:0033499">
    <property type="term" value="P:galactose catabolic process via UDP-galactose, Leloir pathway"/>
    <property type="evidence" value="ECO:0007669"/>
    <property type="project" value="TreeGrafter"/>
</dbReference>
<dbReference type="Gene3D" id="3.30.428.10">
    <property type="entry name" value="HIT-like"/>
    <property type="match status" value="2"/>
</dbReference>
<dbReference type="EMBL" id="CP036150">
    <property type="protein sequence ID" value="QEN07847.1"/>
    <property type="molecule type" value="Genomic_DNA"/>
</dbReference>
<proteinExistence type="inferred from homology"/>
<keyword evidence="7 17" id="KW-0548">Nucleotidyltransferase</keyword>
<evidence type="ECO:0000256" key="1">
    <source>
        <dbReference type="ARBA" id="ARBA00001107"/>
    </source>
</evidence>
<feature type="binding site" evidence="14">
    <location>
        <begin position="29"/>
        <end position="32"/>
    </location>
    <ligand>
        <name>UDP-alpha-D-glucose</name>
        <dbReference type="ChEBI" id="CHEBI:58885"/>
        <note>ligand shared between dimeric partners</note>
    </ligand>
</feature>
<feature type="binding site" description="in other chain" evidence="14">
    <location>
        <begin position="161"/>
        <end position="163"/>
    </location>
    <ligand>
        <name>UDP-alpha-D-glucose</name>
        <dbReference type="ChEBI" id="CHEBI:58885"/>
        <note>ligand shared between dimeric partners</note>
    </ligand>
</feature>
<dbReference type="InterPro" id="IPR036265">
    <property type="entry name" value="HIT-like_sf"/>
</dbReference>
<feature type="binding site" description="in other chain" evidence="14">
    <location>
        <position position="325"/>
    </location>
    <ligand>
        <name>UDP-alpha-D-glucose</name>
        <dbReference type="ChEBI" id="CHEBI:58885"/>
        <note>ligand shared between dimeric partners</note>
    </ligand>
</feature>
<dbReference type="GO" id="GO:0008108">
    <property type="term" value="F:UDP-glucose:hexose-1-phosphate uridylyltransferase activity"/>
    <property type="evidence" value="ECO:0007669"/>
    <property type="project" value="UniProtKB-UniRule"/>
</dbReference>
<evidence type="ECO:0000256" key="8">
    <source>
        <dbReference type="ARBA" id="ARBA00022723"/>
    </source>
</evidence>
<comment type="cofactor">
    <cofactor evidence="15">
        <name>Zn(2+)</name>
        <dbReference type="ChEBI" id="CHEBI:29105"/>
    </cofactor>
    <text evidence="15">Binds 1 zinc ion per subunit.</text>
</comment>
<reference evidence="20 21" key="1">
    <citation type="submission" date="2019-02" db="EMBL/GenBank/DDBJ databases">
        <title>Complete Genome Sequence and Methylome Analysis of free living Spirochaetas.</title>
        <authorList>
            <person name="Fomenkov A."/>
            <person name="Dubinina G."/>
            <person name="Leshcheva N."/>
            <person name="Mikheeva N."/>
            <person name="Grabovich M."/>
            <person name="Vincze T."/>
            <person name="Roberts R.J."/>
        </authorList>
    </citation>
    <scope>NUCLEOTIDE SEQUENCE [LARGE SCALE GENOMIC DNA]</scope>
    <source>
        <strain evidence="20 21">K2</strain>
    </source>
</reference>
<feature type="binding site" description="in other chain" evidence="14">
    <location>
        <position position="62"/>
    </location>
    <ligand>
        <name>UDP-alpha-D-glucose</name>
        <dbReference type="ChEBI" id="CHEBI:58885"/>
        <note>ligand shared between dimeric partners</note>
    </ligand>
</feature>
<evidence type="ECO:0000256" key="2">
    <source>
        <dbReference type="ARBA" id="ARBA00004947"/>
    </source>
</evidence>
<dbReference type="InterPro" id="IPR019779">
    <property type="entry name" value="GalP_UDPtransf1_His-AS"/>
</dbReference>
<dbReference type="FunFam" id="3.30.428.10:FF:000001">
    <property type="entry name" value="Galactose-1-phosphate uridylyltransferase"/>
    <property type="match status" value="1"/>
</dbReference>
<evidence type="ECO:0000256" key="7">
    <source>
        <dbReference type="ARBA" id="ARBA00022695"/>
    </source>
</evidence>
<evidence type="ECO:0000313" key="21">
    <source>
        <dbReference type="Proteomes" id="UP000324209"/>
    </source>
</evidence>
<feature type="binding site" evidence="15">
    <location>
        <position position="115"/>
    </location>
    <ligand>
        <name>Zn(2+)</name>
        <dbReference type="ChEBI" id="CHEBI:29105"/>
    </ligand>
</feature>
<sequence length="351" mass="40444">MADKIDLKEQPHRRLNPLTKEWIKVSPHRTKRPWNGQVEKPMLDKKPAFDPACYLCPGNERAGGHKNPDYKGTFVFENDFAALLKDTPQSELNDGLFQAKSERGLCKVICFSPRHDLTISLMNLQEVTAVVKTWQKEFTDLGKLDYINHVQIFENRGSVMGCSNPHPHGQIWAEEIIPDIPATEQKNQKEYLKKNGTSLLTDYVASELEKKERIIFENDSFAALVPFWAVWPFETMILPKRQMRNIIEMNEKESTDLADALKRMGTRFDNLFQTSFPYSMGLHQAPTDGEDHEEWHFHIHYYPPLLRSATVKKFMVGYEMLGMPQRDITAEGSAARLRDCSEEHYTLTIGA</sequence>
<dbReference type="InterPro" id="IPR005850">
    <property type="entry name" value="GalP_Utransf_C"/>
</dbReference>
<feature type="binding site" evidence="15">
    <location>
        <position position="56"/>
    </location>
    <ligand>
        <name>Zn(2+)</name>
        <dbReference type="ChEBI" id="CHEBI:29105"/>
    </ligand>
</feature>
<feature type="binding site" evidence="14">
    <location>
        <begin position="318"/>
        <end position="319"/>
    </location>
    <ligand>
        <name>UDP-alpha-D-glucose</name>
        <dbReference type="ChEBI" id="CHEBI:58885"/>
        <note>ligand shared between dimeric partners</note>
    </ligand>
</feature>
<evidence type="ECO:0000313" key="20">
    <source>
        <dbReference type="EMBL" id="QEN07847.1"/>
    </source>
</evidence>
<dbReference type="InterPro" id="IPR001937">
    <property type="entry name" value="GalP_UDPtransf1"/>
</dbReference>
<evidence type="ECO:0000256" key="16">
    <source>
        <dbReference type="PIRSR" id="PIRSR000808-4"/>
    </source>
</evidence>
<keyword evidence="9 15" id="KW-0862">Zinc</keyword>
<feature type="binding site" evidence="16">
    <location>
        <position position="300"/>
    </location>
    <ligand>
        <name>Fe cation</name>
        <dbReference type="ChEBI" id="CHEBI:24875"/>
    </ligand>
</feature>
<feature type="binding site" description="in other chain" evidence="14">
    <location>
        <begin position="78"/>
        <end position="79"/>
    </location>
    <ligand>
        <name>UDP-alpha-D-glucose</name>
        <dbReference type="ChEBI" id="CHEBI:58885"/>
        <note>ligand shared between dimeric partners</note>
    </ligand>
</feature>
<evidence type="ECO:0000256" key="5">
    <source>
        <dbReference type="ARBA" id="ARBA00016340"/>
    </source>
</evidence>
<evidence type="ECO:0000259" key="18">
    <source>
        <dbReference type="Pfam" id="PF01087"/>
    </source>
</evidence>
<accession>A0A5C1QK42</accession>
<evidence type="ECO:0000256" key="17">
    <source>
        <dbReference type="RuleBase" id="RU000506"/>
    </source>
</evidence>
<protein>
    <recommendedName>
        <fullName evidence="5 12">Galactose-1-phosphate uridylyltransferase</fullName>
        <ecNumber evidence="4 12">2.7.7.12</ecNumber>
    </recommendedName>
</protein>
<feature type="binding site" description="in other chain" evidence="14">
    <location>
        <position position="155"/>
    </location>
    <ligand>
        <name>UDP-alpha-D-glucose</name>
        <dbReference type="ChEBI" id="CHEBI:58885"/>
        <note>ligand shared between dimeric partners</note>
    </ligand>
</feature>
<dbReference type="PROSITE" id="PS00117">
    <property type="entry name" value="GAL_P_UDP_TRANSF_I"/>
    <property type="match status" value="1"/>
</dbReference>
<keyword evidence="8 15" id="KW-0479">Metal-binding</keyword>
<evidence type="ECO:0000256" key="14">
    <source>
        <dbReference type="PIRSR" id="PIRSR000808-2"/>
    </source>
</evidence>
<feature type="binding site" evidence="15">
    <location>
        <position position="166"/>
    </location>
    <ligand>
        <name>Zn(2+)</name>
        <dbReference type="ChEBI" id="CHEBI:29105"/>
    </ligand>
</feature>
<comment type="similarity">
    <text evidence="3 17">Belongs to the galactose-1-phosphate uridylyltransferase type 1 family.</text>
</comment>
<keyword evidence="6 17" id="KW-0808">Transferase</keyword>
<organism evidence="20 21">
    <name type="scientific">Oceanispirochaeta crateris</name>
    <dbReference type="NCBI Taxonomy" id="2518645"/>
    <lineage>
        <taxon>Bacteria</taxon>
        <taxon>Pseudomonadati</taxon>
        <taxon>Spirochaetota</taxon>
        <taxon>Spirochaetia</taxon>
        <taxon>Spirochaetales</taxon>
        <taxon>Spirochaetaceae</taxon>
        <taxon>Oceanispirochaeta</taxon>
    </lineage>
</organism>
<dbReference type="SUPFAM" id="SSF54197">
    <property type="entry name" value="HIT-like"/>
    <property type="match status" value="2"/>
</dbReference>
<dbReference type="NCBIfam" id="NF008724">
    <property type="entry name" value="PRK11720.1"/>
    <property type="match status" value="1"/>
</dbReference>
<gene>
    <name evidence="20" type="ORF">EXM22_07525</name>
</gene>
<feature type="binding site" evidence="15">
    <location>
        <position position="53"/>
    </location>
    <ligand>
        <name>Zn(2+)</name>
        <dbReference type="ChEBI" id="CHEBI:29105"/>
    </ligand>
</feature>
<feature type="binding site" description="in other chain" evidence="14">
    <location>
        <position position="170"/>
    </location>
    <ligand>
        <name>UDP-alpha-D-glucose</name>
        <dbReference type="ChEBI" id="CHEBI:58885"/>
        <note>ligand shared between dimeric partners</note>
    </ligand>
</feature>
<dbReference type="PIRSF" id="PIRSF000808">
    <property type="entry name" value="GalT"/>
    <property type="match status" value="1"/>
</dbReference>
<dbReference type="InterPro" id="IPR005849">
    <property type="entry name" value="GalP_Utransf_N"/>
</dbReference>
<dbReference type="CDD" id="cd00608">
    <property type="entry name" value="GalT"/>
    <property type="match status" value="1"/>
</dbReference>
<feature type="binding site" evidence="14">
    <location>
        <begin position="313"/>
        <end position="314"/>
    </location>
    <ligand>
        <name>UDP-alpha-D-glucose</name>
        <dbReference type="ChEBI" id="CHEBI:58885"/>
        <note>ligand shared between dimeric partners</note>
    </ligand>
</feature>
<dbReference type="RefSeq" id="WP_149485927.1">
    <property type="nucleotide sequence ID" value="NZ_CP036150.1"/>
</dbReference>
<keyword evidence="16" id="KW-0408">Iron</keyword>
<evidence type="ECO:0000256" key="3">
    <source>
        <dbReference type="ARBA" id="ARBA00010951"/>
    </source>
</evidence>
<keyword evidence="10 17" id="KW-0299">Galactose metabolism</keyword>
<feature type="domain" description="Galactose-1-phosphate uridyl transferase C-terminal" evidence="19">
    <location>
        <begin position="185"/>
        <end position="347"/>
    </location>
</feature>
<dbReference type="PANTHER" id="PTHR11943:SF1">
    <property type="entry name" value="GALACTOSE-1-PHOSPHATE URIDYLYLTRANSFERASE"/>
    <property type="match status" value="1"/>
</dbReference>
<evidence type="ECO:0000256" key="4">
    <source>
        <dbReference type="ARBA" id="ARBA00012384"/>
    </source>
</evidence>
<dbReference type="GO" id="GO:0005737">
    <property type="term" value="C:cytoplasm"/>
    <property type="evidence" value="ECO:0007669"/>
    <property type="project" value="TreeGrafter"/>
</dbReference>
<evidence type="ECO:0000256" key="6">
    <source>
        <dbReference type="ARBA" id="ARBA00022679"/>
    </source>
</evidence>
<dbReference type="Pfam" id="PF01087">
    <property type="entry name" value="GalP_UDP_transf"/>
    <property type="match status" value="1"/>
</dbReference>
<dbReference type="Pfam" id="PF02744">
    <property type="entry name" value="GalP_UDP_tr_C"/>
    <property type="match status" value="1"/>
</dbReference>
<dbReference type="OrthoDB" id="9769064at2"/>
<comment type="pathway">
    <text evidence="2 17">Carbohydrate metabolism; galactose metabolism.</text>
</comment>
<dbReference type="EC" id="2.7.7.12" evidence="4 12"/>
<evidence type="ECO:0000256" key="11">
    <source>
        <dbReference type="ARBA" id="ARBA00023277"/>
    </source>
</evidence>
<evidence type="ECO:0000259" key="19">
    <source>
        <dbReference type="Pfam" id="PF02744"/>
    </source>
</evidence>